<feature type="domain" description="RING-type" evidence="5">
    <location>
        <begin position="196"/>
        <end position="235"/>
    </location>
</feature>
<evidence type="ECO:0000256" key="3">
    <source>
        <dbReference type="PROSITE-ProRule" id="PRU00175"/>
    </source>
</evidence>
<reference evidence="6" key="2">
    <citation type="submission" date="2020-05" db="UniProtKB">
        <authorList>
            <consortium name="EnsemblMetazoa"/>
        </authorList>
    </citation>
    <scope>IDENTIFICATION</scope>
    <source>
        <strain evidence="6">CM1001059</strain>
    </source>
</reference>
<dbReference type="GO" id="GO:0008270">
    <property type="term" value="F:zinc ion binding"/>
    <property type="evidence" value="ECO:0007669"/>
    <property type="project" value="UniProtKB-KW"/>
</dbReference>
<reference evidence="7" key="1">
    <citation type="submission" date="2014-01" db="EMBL/GenBank/DDBJ databases">
        <title>The Genome Sequence of Anopheles melas CM1001059_A (V2).</title>
        <authorList>
            <consortium name="The Broad Institute Genomics Platform"/>
            <person name="Neafsey D.E."/>
            <person name="Besansky N."/>
            <person name="Howell P."/>
            <person name="Walton C."/>
            <person name="Young S.K."/>
            <person name="Zeng Q."/>
            <person name="Gargeya S."/>
            <person name="Fitzgerald M."/>
            <person name="Haas B."/>
            <person name="Abouelleil A."/>
            <person name="Allen A.W."/>
            <person name="Alvarado L."/>
            <person name="Arachchi H.M."/>
            <person name="Berlin A.M."/>
            <person name="Chapman S.B."/>
            <person name="Gainer-Dewar J."/>
            <person name="Goldberg J."/>
            <person name="Griggs A."/>
            <person name="Gujja S."/>
            <person name="Hansen M."/>
            <person name="Howarth C."/>
            <person name="Imamovic A."/>
            <person name="Ireland A."/>
            <person name="Larimer J."/>
            <person name="McCowan C."/>
            <person name="Murphy C."/>
            <person name="Pearson M."/>
            <person name="Poon T.W."/>
            <person name="Priest M."/>
            <person name="Roberts A."/>
            <person name="Saif S."/>
            <person name="Shea T."/>
            <person name="Sisk P."/>
            <person name="Sykes S."/>
            <person name="Wortman J."/>
            <person name="Nusbaum C."/>
            <person name="Birren B."/>
        </authorList>
    </citation>
    <scope>NUCLEOTIDE SEQUENCE [LARGE SCALE GENOMIC DNA]</scope>
    <source>
        <strain evidence="7">CM1001059</strain>
    </source>
</reference>
<evidence type="ECO:0000256" key="2">
    <source>
        <dbReference type="ARBA" id="ARBA00022833"/>
    </source>
</evidence>
<dbReference type="InterPro" id="IPR013083">
    <property type="entry name" value="Znf_RING/FYVE/PHD"/>
</dbReference>
<evidence type="ECO:0000256" key="1">
    <source>
        <dbReference type="ARBA" id="ARBA00022771"/>
    </source>
</evidence>
<feature type="region of interest" description="Disordered" evidence="4">
    <location>
        <begin position="291"/>
        <end position="326"/>
    </location>
</feature>
<dbReference type="Pfam" id="PF13639">
    <property type="entry name" value="zf-RING_2"/>
    <property type="match status" value="1"/>
</dbReference>
<dbReference type="AlphaFoldDB" id="A0A182ULD9"/>
<dbReference type="InterPro" id="IPR001841">
    <property type="entry name" value="Znf_RING"/>
</dbReference>
<dbReference type="Gene3D" id="3.30.40.10">
    <property type="entry name" value="Zinc/RING finger domain, C3HC4 (zinc finger)"/>
    <property type="match status" value="1"/>
</dbReference>
<sequence length="326" mass="35806">MSLFLNGRTYNCLVCPKSSPSCTEQHHPLQRLISYDELLAKYARKVNRDQYDPIGIYTCPYCALERLTVDALYEHSRDSHPPARVENVADQLPTVQCPVCVCFRLEKSPALLGPPYTTGSLSEHMLSRHCFASTHQYRDELKLRSDFCCDGEYELIRFMATFLPPAIISSDVVARYGNVDVRLLSTAKQMPPTVLCPICLEHIDAASGKSLALCAHQFHSPCIDRWLEEKKCCPVYGRIEEGYIFHLHLGDEILLAGVVVVPEGNDILRTVVPLAKAATIVKPATASSATSSAATTTPAAATASSTATTTTTATEAHSEQTVTTDR</sequence>
<keyword evidence="2" id="KW-0862">Zinc</keyword>
<evidence type="ECO:0000256" key="4">
    <source>
        <dbReference type="SAM" id="MobiDB-lite"/>
    </source>
</evidence>
<keyword evidence="1 3" id="KW-0479">Metal-binding</keyword>
<feature type="compositionally biased region" description="Low complexity" evidence="4">
    <location>
        <begin position="291"/>
        <end position="314"/>
    </location>
</feature>
<evidence type="ECO:0000259" key="5">
    <source>
        <dbReference type="PROSITE" id="PS50089"/>
    </source>
</evidence>
<organism evidence="6 7">
    <name type="scientific">Anopheles melas</name>
    <dbReference type="NCBI Taxonomy" id="34690"/>
    <lineage>
        <taxon>Eukaryota</taxon>
        <taxon>Metazoa</taxon>
        <taxon>Ecdysozoa</taxon>
        <taxon>Arthropoda</taxon>
        <taxon>Hexapoda</taxon>
        <taxon>Insecta</taxon>
        <taxon>Pterygota</taxon>
        <taxon>Neoptera</taxon>
        <taxon>Endopterygota</taxon>
        <taxon>Diptera</taxon>
        <taxon>Nematocera</taxon>
        <taxon>Culicoidea</taxon>
        <taxon>Culicidae</taxon>
        <taxon>Anophelinae</taxon>
        <taxon>Anopheles</taxon>
    </lineage>
</organism>
<dbReference type="SUPFAM" id="SSF57850">
    <property type="entry name" value="RING/U-box"/>
    <property type="match status" value="1"/>
</dbReference>
<evidence type="ECO:0000313" key="6">
    <source>
        <dbReference type="EnsemblMetazoa" id="AMEC022501-PA"/>
    </source>
</evidence>
<dbReference type="EnsemblMetazoa" id="AMEC022501-RA">
    <property type="protein sequence ID" value="AMEC022501-PA"/>
    <property type="gene ID" value="AMEC022501"/>
</dbReference>
<name>A0A182ULD9_9DIPT</name>
<evidence type="ECO:0000313" key="7">
    <source>
        <dbReference type="Proteomes" id="UP000075902"/>
    </source>
</evidence>
<dbReference type="STRING" id="34690.A0A182ULD9"/>
<protein>
    <submittedName>
        <fullName evidence="6">RING-type domain-containing protein</fullName>
    </submittedName>
</protein>
<dbReference type="Proteomes" id="UP000075902">
    <property type="component" value="Unassembled WGS sequence"/>
</dbReference>
<proteinExistence type="predicted"/>
<dbReference type="PROSITE" id="PS50089">
    <property type="entry name" value="ZF_RING_2"/>
    <property type="match status" value="1"/>
</dbReference>
<dbReference type="VEuPathDB" id="VectorBase:AMEC022501"/>
<keyword evidence="1 3" id="KW-0863">Zinc-finger</keyword>
<keyword evidence="7" id="KW-1185">Reference proteome</keyword>
<accession>A0A182ULD9</accession>